<sequence>MLRFAALGDSVTSGYGDPMPGGGWRGWAALLAEALPCDTSFHNLAVSGARVADVAERQLPVALELRPHLASVLAGMNDTLRGDYDPGDFGHRLNAVVAALTAGGATVLTARLPDPGRMFGLPGVIARPLGRRMAALNDAVDEIARRHATIHVDLAGGSAYTRTHWSVDRLHPSEVGHRFLAHRFASALLEAGHPVRRLPGLAATNPVPSLSERVWWMATKGNQWLLRRSTDLLPTLVQLAAREWRAPGGENALVAHEATDQRQSAPASTSGAAGTSARNGTDNSRPTLIQT</sequence>
<dbReference type="Gene3D" id="3.40.50.1110">
    <property type="entry name" value="SGNH hydrolase"/>
    <property type="match status" value="1"/>
</dbReference>
<dbReference type="PANTHER" id="PTHR43784:SF2">
    <property type="entry name" value="GDSL-LIKE LIPASE_ACYLHYDROLASE, PUTATIVE (AFU_ORTHOLOGUE AFUA_2G00820)-RELATED"/>
    <property type="match status" value="1"/>
</dbReference>
<protein>
    <submittedName>
        <fullName evidence="3">Lysophospholipase L1-like esterase</fullName>
    </submittedName>
</protein>
<dbReference type="CDD" id="cd01832">
    <property type="entry name" value="SGNH_hydrolase_like_1"/>
    <property type="match status" value="1"/>
</dbReference>
<dbReference type="EMBL" id="SNWR01000001">
    <property type="protein sequence ID" value="TDO38324.1"/>
    <property type="molecule type" value="Genomic_DNA"/>
</dbReference>
<feature type="compositionally biased region" description="Low complexity" evidence="1">
    <location>
        <begin position="264"/>
        <end position="277"/>
    </location>
</feature>
<accession>A0A4R6JPD8</accession>
<comment type="caution">
    <text evidence="3">The sequence shown here is derived from an EMBL/GenBank/DDBJ whole genome shotgun (WGS) entry which is preliminary data.</text>
</comment>
<feature type="region of interest" description="Disordered" evidence="1">
    <location>
        <begin position="258"/>
        <end position="291"/>
    </location>
</feature>
<evidence type="ECO:0000313" key="3">
    <source>
        <dbReference type="EMBL" id="TDO38324.1"/>
    </source>
</evidence>
<dbReference type="SUPFAM" id="SSF52266">
    <property type="entry name" value="SGNH hydrolase"/>
    <property type="match status" value="1"/>
</dbReference>
<dbReference type="InterPro" id="IPR036514">
    <property type="entry name" value="SGNH_hydro_sf"/>
</dbReference>
<evidence type="ECO:0000256" key="1">
    <source>
        <dbReference type="SAM" id="MobiDB-lite"/>
    </source>
</evidence>
<keyword evidence="4" id="KW-1185">Reference proteome</keyword>
<reference evidence="3 4" key="1">
    <citation type="submission" date="2019-03" db="EMBL/GenBank/DDBJ databases">
        <title>Sequencing the genomes of 1000 actinobacteria strains.</title>
        <authorList>
            <person name="Klenk H.-P."/>
        </authorList>
    </citation>
    <scope>NUCLEOTIDE SEQUENCE [LARGE SCALE GENOMIC DNA]</scope>
    <source>
        <strain evidence="3 4">DSM 43805</strain>
    </source>
</reference>
<name>A0A4R6JPD8_9ACTN</name>
<dbReference type="RefSeq" id="WP_133872823.1">
    <property type="nucleotide sequence ID" value="NZ_BOMD01000022.1"/>
</dbReference>
<dbReference type="Proteomes" id="UP000294901">
    <property type="component" value="Unassembled WGS sequence"/>
</dbReference>
<dbReference type="AlphaFoldDB" id="A0A4R6JPD8"/>
<evidence type="ECO:0000259" key="2">
    <source>
        <dbReference type="Pfam" id="PF13472"/>
    </source>
</evidence>
<organism evidence="3 4">
    <name type="scientific">Paractinoplanes brasiliensis</name>
    <dbReference type="NCBI Taxonomy" id="52695"/>
    <lineage>
        <taxon>Bacteria</taxon>
        <taxon>Bacillati</taxon>
        <taxon>Actinomycetota</taxon>
        <taxon>Actinomycetes</taxon>
        <taxon>Micromonosporales</taxon>
        <taxon>Micromonosporaceae</taxon>
        <taxon>Paractinoplanes</taxon>
    </lineage>
</organism>
<dbReference type="InterPro" id="IPR013830">
    <property type="entry name" value="SGNH_hydro"/>
</dbReference>
<proteinExistence type="predicted"/>
<feature type="compositionally biased region" description="Polar residues" evidence="1">
    <location>
        <begin position="278"/>
        <end position="291"/>
    </location>
</feature>
<dbReference type="Pfam" id="PF13472">
    <property type="entry name" value="Lipase_GDSL_2"/>
    <property type="match status" value="1"/>
</dbReference>
<gene>
    <name evidence="3" type="ORF">C8E87_1977</name>
</gene>
<dbReference type="InterPro" id="IPR053140">
    <property type="entry name" value="GDSL_Rv0518-like"/>
</dbReference>
<evidence type="ECO:0000313" key="4">
    <source>
        <dbReference type="Proteomes" id="UP000294901"/>
    </source>
</evidence>
<dbReference type="PANTHER" id="PTHR43784">
    <property type="entry name" value="GDSL-LIKE LIPASE/ACYLHYDROLASE, PUTATIVE (AFU_ORTHOLOGUE AFUA_2G00820)-RELATED"/>
    <property type="match status" value="1"/>
</dbReference>
<feature type="domain" description="SGNH hydrolase-type esterase" evidence="2">
    <location>
        <begin position="6"/>
        <end position="178"/>
    </location>
</feature>
<dbReference type="OrthoDB" id="3465773at2"/>